<dbReference type="PANTHER" id="PTHR13932:SF5">
    <property type="entry name" value="RADICAL S-ADENOSYL METHIONINE DOMAIN-CONTAINING PROTEIN 1, MITOCHONDRIAL"/>
    <property type="match status" value="1"/>
</dbReference>
<dbReference type="InterPro" id="IPR034505">
    <property type="entry name" value="Coproporphyrinogen-III_oxidase"/>
</dbReference>
<dbReference type="STRING" id="340021.TM5383_02711"/>
<dbReference type="Proteomes" id="UP000051681">
    <property type="component" value="Unassembled WGS sequence"/>
</dbReference>
<dbReference type="GO" id="GO:0004109">
    <property type="term" value="F:coproporphyrinogen oxidase activity"/>
    <property type="evidence" value="ECO:0007669"/>
    <property type="project" value="InterPro"/>
</dbReference>
<dbReference type="InterPro" id="IPR004559">
    <property type="entry name" value="HemW-like"/>
</dbReference>
<sequence length="407" mass="45465">MPVALAKSPAPATTQASDRSAALATDWQQGGFGLYLHWPFCAAKCPYCDFNSHVSRQIDQRRWLDAYLKELDRYAAEMPDRVLKSIFFGGGTPSLMEPYVVHGILDRVHQIWPQANDLEVTLEANPTSVEAGRFRDYAQAGVSRVSMGIQSLNDRDLKRLGRMHSVAEAQAAFDIARNQFDRVSFDLIYARQDQTLSDWQAELRQALGMAIDHLSLYQLTIEQGTAFGDRYDRGLLRGLPEDDSAADMYAATQEICAEAGMEAYEVSNHALPGAESRHNLIYWRYGDFIGIGPGAHGRITIDGQRYGSDTEHAPGKWLHSIEAGERAEVRHAIDPQDQAGEYLMMGLRIREGLDKQRYEMLAGQPLNAERLSYLSDIGMIIDTGHSVQVTEDGRMVLNAVIKELLVD</sequence>
<reference evidence="4 5" key="1">
    <citation type="submission" date="2015-09" db="EMBL/GenBank/DDBJ databases">
        <authorList>
            <consortium name="Swine Surveillance"/>
        </authorList>
    </citation>
    <scope>NUCLEOTIDE SEQUENCE [LARGE SCALE GENOMIC DNA]</scope>
    <source>
        <strain evidence="4 5">CECT 8383</strain>
    </source>
</reference>
<dbReference type="Pfam" id="PF06969">
    <property type="entry name" value="HemN_C"/>
    <property type="match status" value="1"/>
</dbReference>
<dbReference type="SFLD" id="SFLDF00562">
    <property type="entry name" value="HemN-like__clustered_with_heat"/>
    <property type="match status" value="1"/>
</dbReference>
<evidence type="ECO:0000256" key="2">
    <source>
        <dbReference type="RuleBase" id="RU364116"/>
    </source>
</evidence>
<dbReference type="CDD" id="cd01335">
    <property type="entry name" value="Radical_SAM"/>
    <property type="match status" value="1"/>
</dbReference>
<name>A0A0P1GRU6_9RHOB</name>
<evidence type="ECO:0000256" key="1">
    <source>
        <dbReference type="ARBA" id="ARBA00006100"/>
    </source>
</evidence>
<dbReference type="InterPro" id="IPR010723">
    <property type="entry name" value="HemN_C"/>
</dbReference>
<dbReference type="AlphaFoldDB" id="A0A0P1GRU6"/>
<evidence type="ECO:0000259" key="3">
    <source>
        <dbReference type="PROSITE" id="PS51918"/>
    </source>
</evidence>
<keyword evidence="2" id="KW-0963">Cytoplasm</keyword>
<dbReference type="GO" id="GO:0005737">
    <property type="term" value="C:cytoplasm"/>
    <property type="evidence" value="ECO:0007669"/>
    <property type="project" value="UniProtKB-SubCell"/>
</dbReference>
<protein>
    <recommendedName>
        <fullName evidence="2">Heme chaperone HemW</fullName>
    </recommendedName>
</protein>
<dbReference type="InterPro" id="IPR006638">
    <property type="entry name" value="Elp3/MiaA/NifB-like_rSAM"/>
</dbReference>
<keyword evidence="2" id="KW-0949">S-adenosyl-L-methionine</keyword>
<dbReference type="NCBIfam" id="TIGR00539">
    <property type="entry name" value="hemN_rel"/>
    <property type="match status" value="1"/>
</dbReference>
<keyword evidence="2" id="KW-0411">Iron-sulfur</keyword>
<dbReference type="InterPro" id="IPR007197">
    <property type="entry name" value="rSAM"/>
</dbReference>
<organism evidence="4 5">
    <name type="scientific">Thalassovita mediterranea</name>
    <dbReference type="NCBI Taxonomy" id="340021"/>
    <lineage>
        <taxon>Bacteria</taxon>
        <taxon>Pseudomonadati</taxon>
        <taxon>Pseudomonadota</taxon>
        <taxon>Alphaproteobacteria</taxon>
        <taxon>Rhodobacterales</taxon>
        <taxon>Roseobacteraceae</taxon>
        <taxon>Thalassovita</taxon>
    </lineage>
</organism>
<gene>
    <name evidence="4" type="primary">hemN_2</name>
    <name evidence="4" type="ORF">TM5383_02711</name>
</gene>
<keyword evidence="2" id="KW-0408">Iron</keyword>
<keyword evidence="2" id="KW-0349">Heme</keyword>
<dbReference type="GO" id="GO:0046872">
    <property type="term" value="F:metal ion binding"/>
    <property type="evidence" value="ECO:0007669"/>
    <property type="project" value="UniProtKB-UniRule"/>
</dbReference>
<dbReference type="SUPFAM" id="SSF102114">
    <property type="entry name" value="Radical SAM enzymes"/>
    <property type="match status" value="1"/>
</dbReference>
<dbReference type="SMART" id="SM00729">
    <property type="entry name" value="Elp3"/>
    <property type="match status" value="1"/>
</dbReference>
<comment type="similarity">
    <text evidence="1">Belongs to the anaerobic coproporphyrinogen-III oxidase family. HemW subfamily.</text>
</comment>
<dbReference type="SFLD" id="SFLDF00288">
    <property type="entry name" value="HemN-like__clustered_with_nucl"/>
    <property type="match status" value="1"/>
</dbReference>
<proteinExistence type="inferred from homology"/>
<feature type="domain" description="Radical SAM core" evidence="3">
    <location>
        <begin position="26"/>
        <end position="262"/>
    </location>
</feature>
<dbReference type="Gene3D" id="3.30.750.200">
    <property type="match status" value="1"/>
</dbReference>
<evidence type="ECO:0000313" key="4">
    <source>
        <dbReference type="EMBL" id="CUH85477.1"/>
    </source>
</evidence>
<dbReference type="GO" id="GO:0051539">
    <property type="term" value="F:4 iron, 4 sulfur cluster binding"/>
    <property type="evidence" value="ECO:0007669"/>
    <property type="project" value="UniProtKB-UniRule"/>
</dbReference>
<comment type="function">
    <text evidence="2">Probably acts as a heme chaperone, transferring heme to an unknown acceptor. Binds one molecule of heme per monomer, possibly covalently. Binds 1 [4Fe-4S] cluster. The cluster is coordinated with 3 cysteines and an exchangeable S-adenosyl-L-methionine.</text>
</comment>
<dbReference type="SFLD" id="SFLDG01065">
    <property type="entry name" value="anaerobic_coproporphyrinogen-I"/>
    <property type="match status" value="1"/>
</dbReference>
<dbReference type="EMBL" id="CYSF01000015">
    <property type="protein sequence ID" value="CUH85477.1"/>
    <property type="molecule type" value="Genomic_DNA"/>
</dbReference>
<evidence type="ECO:0000313" key="5">
    <source>
        <dbReference type="Proteomes" id="UP000051681"/>
    </source>
</evidence>
<keyword evidence="2" id="KW-0143">Chaperone</keyword>
<dbReference type="SFLD" id="SFLDS00029">
    <property type="entry name" value="Radical_SAM"/>
    <property type="match status" value="1"/>
</dbReference>
<comment type="subcellular location">
    <subcellularLocation>
        <location evidence="2">Cytoplasm</location>
    </subcellularLocation>
</comment>
<keyword evidence="5" id="KW-1185">Reference proteome</keyword>
<keyword evidence="2" id="KW-0004">4Fe-4S</keyword>
<accession>A0A0P1GRU6</accession>
<dbReference type="Pfam" id="PF04055">
    <property type="entry name" value="Radical_SAM"/>
    <property type="match status" value="1"/>
</dbReference>
<dbReference type="InterPro" id="IPR058240">
    <property type="entry name" value="rSAM_sf"/>
</dbReference>
<keyword evidence="4" id="KW-0560">Oxidoreductase</keyword>
<dbReference type="PROSITE" id="PS51918">
    <property type="entry name" value="RADICAL_SAM"/>
    <property type="match status" value="1"/>
</dbReference>
<dbReference type="PANTHER" id="PTHR13932">
    <property type="entry name" value="COPROPORPHYRINIGEN III OXIDASE"/>
    <property type="match status" value="1"/>
</dbReference>
<dbReference type="GO" id="GO:0006779">
    <property type="term" value="P:porphyrin-containing compound biosynthetic process"/>
    <property type="evidence" value="ECO:0007669"/>
    <property type="project" value="InterPro"/>
</dbReference>
<keyword evidence="2" id="KW-0479">Metal-binding</keyword>